<reference evidence="1 2" key="1">
    <citation type="submission" date="2021-06" db="EMBL/GenBank/DDBJ databases">
        <authorList>
            <person name="Kallberg Y."/>
            <person name="Tangrot J."/>
            <person name="Rosling A."/>
        </authorList>
    </citation>
    <scope>NUCLEOTIDE SEQUENCE [LARGE SCALE GENOMIC DNA]</scope>
    <source>
        <strain evidence="1 2">120-4 pot B 10/14</strain>
    </source>
</reference>
<organism evidence="1 2">
    <name type="scientific">Gigaspora margarita</name>
    <dbReference type="NCBI Taxonomy" id="4874"/>
    <lineage>
        <taxon>Eukaryota</taxon>
        <taxon>Fungi</taxon>
        <taxon>Fungi incertae sedis</taxon>
        <taxon>Mucoromycota</taxon>
        <taxon>Glomeromycotina</taxon>
        <taxon>Glomeromycetes</taxon>
        <taxon>Diversisporales</taxon>
        <taxon>Gigasporaceae</taxon>
        <taxon>Gigaspora</taxon>
    </lineage>
</organism>
<evidence type="ECO:0000313" key="1">
    <source>
        <dbReference type="EMBL" id="CAG8556533.1"/>
    </source>
</evidence>
<proteinExistence type="predicted"/>
<evidence type="ECO:0000313" key="2">
    <source>
        <dbReference type="Proteomes" id="UP000789901"/>
    </source>
</evidence>
<accession>A0ABN7UEV7</accession>
<protein>
    <submittedName>
        <fullName evidence="1">36779_t:CDS:1</fullName>
    </submittedName>
</protein>
<dbReference type="Proteomes" id="UP000789901">
    <property type="component" value="Unassembled WGS sequence"/>
</dbReference>
<name>A0ABN7UEV7_GIGMA</name>
<sequence>MSQRDEKLIARDGGDLGSELQELIAKVKNGKIKFPENKDINILPTKINNQAIYSSRLLTPLISKALTLQSMRLNSNVITVIDTIHE</sequence>
<comment type="caution">
    <text evidence="1">The sequence shown here is derived from an EMBL/GenBank/DDBJ whole genome shotgun (WGS) entry which is preliminary data.</text>
</comment>
<gene>
    <name evidence="1" type="ORF">GMARGA_LOCUS4813</name>
</gene>
<keyword evidence="2" id="KW-1185">Reference proteome</keyword>
<dbReference type="EMBL" id="CAJVQB010001940">
    <property type="protein sequence ID" value="CAG8556533.1"/>
    <property type="molecule type" value="Genomic_DNA"/>
</dbReference>